<dbReference type="PANTHER" id="PTHR33048:SF19">
    <property type="entry name" value="MEMBRANE PROTEIN PTH11-LIKE, PUTATIVE (AFU_ORTHOLOGUE AFUA_1G14080)-RELATED"/>
    <property type="match status" value="1"/>
</dbReference>
<feature type="transmembrane region" description="Helical" evidence="7">
    <location>
        <begin position="291"/>
        <end position="313"/>
    </location>
</feature>
<dbReference type="InParanoid" id="E5AA21"/>
<dbReference type="InterPro" id="IPR049326">
    <property type="entry name" value="Rhodopsin_dom_fungi"/>
</dbReference>
<feature type="domain" description="Rhodopsin" evidence="8">
    <location>
        <begin position="274"/>
        <end position="480"/>
    </location>
</feature>
<dbReference type="VEuPathDB" id="FungiDB:LEMA_P016420.1"/>
<feature type="compositionally biased region" description="Polar residues" evidence="6">
    <location>
        <begin position="775"/>
        <end position="789"/>
    </location>
</feature>
<evidence type="ECO:0000313" key="9">
    <source>
        <dbReference type="EMBL" id="CBY00512.1"/>
    </source>
</evidence>
<feature type="transmembrane region" description="Helical" evidence="7">
    <location>
        <begin position="333"/>
        <end position="356"/>
    </location>
</feature>
<name>E5AA21_LEPMJ</name>
<evidence type="ECO:0000256" key="6">
    <source>
        <dbReference type="SAM" id="MobiDB-lite"/>
    </source>
</evidence>
<reference evidence="10" key="1">
    <citation type="journal article" date="2011" name="Nat. Commun.">
        <title>Effector diversification within compartments of the Leptosphaeria maculans genome affected by Repeat-Induced Point mutations.</title>
        <authorList>
            <person name="Rouxel T."/>
            <person name="Grandaubert J."/>
            <person name="Hane J.K."/>
            <person name="Hoede C."/>
            <person name="van de Wouw A.P."/>
            <person name="Couloux A."/>
            <person name="Dominguez V."/>
            <person name="Anthouard V."/>
            <person name="Bally P."/>
            <person name="Bourras S."/>
            <person name="Cozijnsen A.J."/>
            <person name="Ciuffetti L.M."/>
            <person name="Degrave A."/>
            <person name="Dilmaghani A."/>
            <person name="Duret L."/>
            <person name="Fudal I."/>
            <person name="Goodwin S.B."/>
            <person name="Gout L."/>
            <person name="Glaser N."/>
            <person name="Linglin J."/>
            <person name="Kema G.H.J."/>
            <person name="Lapalu N."/>
            <person name="Lawrence C.B."/>
            <person name="May K."/>
            <person name="Meyer M."/>
            <person name="Ollivier B."/>
            <person name="Poulain J."/>
            <person name="Schoch C.L."/>
            <person name="Simon A."/>
            <person name="Spatafora J.W."/>
            <person name="Stachowiak A."/>
            <person name="Turgeon B.G."/>
            <person name="Tyler B.M."/>
            <person name="Vincent D."/>
            <person name="Weissenbach J."/>
            <person name="Amselem J."/>
            <person name="Quesneville H."/>
            <person name="Oliver R.P."/>
            <person name="Wincker P."/>
            <person name="Balesdent M.-H."/>
            <person name="Howlett B.J."/>
        </authorList>
    </citation>
    <scope>NUCLEOTIDE SEQUENCE [LARGE SCALE GENOMIC DNA]</scope>
    <source>
        <strain evidence="10">JN3 / isolate v23.1.3 / race Av1-4-5-6-7-8</strain>
    </source>
</reference>
<evidence type="ECO:0000256" key="2">
    <source>
        <dbReference type="ARBA" id="ARBA00022692"/>
    </source>
</evidence>
<dbReference type="GO" id="GO:0016020">
    <property type="term" value="C:membrane"/>
    <property type="evidence" value="ECO:0007669"/>
    <property type="project" value="UniProtKB-SubCell"/>
</dbReference>
<evidence type="ECO:0000256" key="1">
    <source>
        <dbReference type="ARBA" id="ARBA00004141"/>
    </source>
</evidence>
<dbReference type="STRING" id="985895.E5AA21"/>
<accession>E5AA21</accession>
<keyword evidence="3 7" id="KW-1133">Transmembrane helix</keyword>
<feature type="transmembrane region" description="Helical" evidence="7">
    <location>
        <begin position="422"/>
        <end position="445"/>
    </location>
</feature>
<dbReference type="Pfam" id="PF20684">
    <property type="entry name" value="Fung_rhodopsin"/>
    <property type="match status" value="1"/>
</dbReference>
<proteinExistence type="inferred from homology"/>
<dbReference type="PANTHER" id="PTHR33048">
    <property type="entry name" value="PTH11-LIKE INTEGRAL MEMBRANE PROTEIN (AFU_ORTHOLOGUE AFUA_5G11245)"/>
    <property type="match status" value="1"/>
</dbReference>
<dbReference type="OrthoDB" id="5398233at2759"/>
<dbReference type="GeneID" id="13293194"/>
<keyword evidence="10" id="KW-1185">Reference proteome</keyword>
<evidence type="ECO:0000256" key="5">
    <source>
        <dbReference type="ARBA" id="ARBA00038359"/>
    </source>
</evidence>
<evidence type="ECO:0000259" key="8">
    <source>
        <dbReference type="Pfam" id="PF20684"/>
    </source>
</evidence>
<evidence type="ECO:0000256" key="3">
    <source>
        <dbReference type="ARBA" id="ARBA00022989"/>
    </source>
</evidence>
<comment type="subcellular location">
    <subcellularLocation>
        <location evidence="1">Membrane</location>
        <topology evidence="1">Multi-pass membrane protein</topology>
    </subcellularLocation>
</comment>
<feature type="compositionally biased region" description="Low complexity" evidence="6">
    <location>
        <begin position="742"/>
        <end position="753"/>
    </location>
</feature>
<feature type="transmembrane region" description="Helical" evidence="7">
    <location>
        <begin position="457"/>
        <end position="479"/>
    </location>
</feature>
<comment type="similarity">
    <text evidence="5">Belongs to the SAT4 family.</text>
</comment>
<protein>
    <submittedName>
        <fullName evidence="9">Predicted protein</fullName>
    </submittedName>
</protein>
<feature type="compositionally biased region" description="Polar residues" evidence="6">
    <location>
        <begin position="584"/>
        <end position="595"/>
    </location>
</feature>
<organism evidence="10">
    <name type="scientific">Leptosphaeria maculans (strain JN3 / isolate v23.1.3 / race Av1-4-5-6-7-8)</name>
    <name type="common">Blackleg fungus</name>
    <name type="synonym">Phoma lingam</name>
    <dbReference type="NCBI Taxonomy" id="985895"/>
    <lineage>
        <taxon>Eukaryota</taxon>
        <taxon>Fungi</taxon>
        <taxon>Dikarya</taxon>
        <taxon>Ascomycota</taxon>
        <taxon>Pezizomycotina</taxon>
        <taxon>Dothideomycetes</taxon>
        <taxon>Pleosporomycetidae</taxon>
        <taxon>Pleosporales</taxon>
        <taxon>Pleosporineae</taxon>
        <taxon>Leptosphaeriaceae</taxon>
        <taxon>Plenodomus</taxon>
        <taxon>Plenodomus lingam/Leptosphaeria maculans species complex</taxon>
    </lineage>
</organism>
<feature type="compositionally biased region" description="Basic and acidic residues" evidence="6">
    <location>
        <begin position="705"/>
        <end position="715"/>
    </location>
</feature>
<sequence>MAVSQSLPLPRAMLPTRASRAAPEIRWRLFFFANFGFDVVPCLPRPSRAVSKLQGARQLAIGADRQMLSGRLSFGPLILSESVTQLLVSLRLSTTPASEWIQESWSIGGTWQLAVCAQRTIEAGHHECGAPQIPAKCPAAAITYPPRLGFITISLSACPPACHLDLSRNFLTKLPKAKKRVSKIASTLLFGARAETDQSAPDTSVRQRRQPKERHGQSAVISQVTARGPLSSMILPRSLYNESPPERRSRIANNPTLLYSWWCTMFSIVIIGFRLSGRCIRNERLFREDKVMAWSIIPLLARMACIHVVLIWGTNNVDVSQWTDPLIIRRREIGSQMVLAARIFYALFIWMAKFTVSEFLKRLTERFWNKSAERGLRFIRVFLVVTFFMVFIATLAGCHPVTHYWQVVPDPGPECRQGYAQLLTMGIADIITDILLIAFPIPIILTSGMTLKRKLSLIALFSLSVILIIVTGARMPMVIERQGLQQFRTVFASSEILAATIVSNAIVLGSFLRDRGIKKTKFKAPSTIDSMERRESARRFTIQTCSSDEDLARSLGYRTKPELLEKTNSVPRPAPVADLDLLSSTKQSGPFTDSSWRFPDQDPDVTQGVGMLKPEDIKDPMPSPRGGRRVSWFDVGGLLENSTVGSSPTDSVIAHDFASQPRRGSRASNSIISNARNFLPPARRSSRLSQQSEDYEMSARPSNLLHDRGGLLSEDREQEEAESNQSACSGSPIKSCLRRDASSSLRRTSTHTSYDVPSLRDPGDLLSTRPPSAPVQRTNTRTSYDTPSLQDAGGLLSPSVR</sequence>
<dbReference type="OMA" id="SWWATGF"/>
<gene>
    <name evidence="9" type="ORF">LEMA_P016420.1</name>
</gene>
<keyword evidence="2 7" id="KW-0812">Transmembrane</keyword>
<dbReference type="AlphaFoldDB" id="E5AA21"/>
<feature type="region of interest" description="Disordered" evidence="6">
    <location>
        <begin position="584"/>
        <end position="603"/>
    </location>
</feature>
<feature type="compositionally biased region" description="Polar residues" evidence="6">
    <location>
        <begin position="666"/>
        <end position="676"/>
    </location>
</feature>
<feature type="region of interest" description="Disordered" evidence="6">
    <location>
        <begin position="658"/>
        <end position="801"/>
    </location>
</feature>
<dbReference type="InterPro" id="IPR052337">
    <property type="entry name" value="SAT4-like"/>
</dbReference>
<feature type="transmembrane region" description="Helical" evidence="7">
    <location>
        <begin position="377"/>
        <end position="402"/>
    </location>
</feature>
<feature type="transmembrane region" description="Helical" evidence="7">
    <location>
        <begin position="257"/>
        <end position="275"/>
    </location>
</feature>
<feature type="region of interest" description="Disordered" evidence="6">
    <location>
        <begin position="195"/>
        <end position="219"/>
    </location>
</feature>
<keyword evidence="4 7" id="KW-0472">Membrane</keyword>
<dbReference type="HOGENOM" id="CLU_019101_1_2_1"/>
<dbReference type="Proteomes" id="UP000002668">
    <property type="component" value="Genome"/>
</dbReference>
<evidence type="ECO:0000256" key="4">
    <source>
        <dbReference type="ARBA" id="ARBA00023136"/>
    </source>
</evidence>
<evidence type="ECO:0000256" key="7">
    <source>
        <dbReference type="SAM" id="Phobius"/>
    </source>
</evidence>
<dbReference type="eggNOG" id="ENOG502RYRX">
    <property type="taxonomic scope" value="Eukaryota"/>
</dbReference>
<evidence type="ECO:0000313" key="10">
    <source>
        <dbReference type="Proteomes" id="UP000002668"/>
    </source>
</evidence>
<feature type="transmembrane region" description="Helical" evidence="7">
    <location>
        <begin position="491"/>
        <end position="512"/>
    </location>
</feature>
<dbReference type="EMBL" id="FP929138">
    <property type="protein sequence ID" value="CBY00512.1"/>
    <property type="molecule type" value="Genomic_DNA"/>
</dbReference>